<organism evidence="4 5">
    <name type="scientific">Cymbomonas tetramitiformis</name>
    <dbReference type="NCBI Taxonomy" id="36881"/>
    <lineage>
        <taxon>Eukaryota</taxon>
        <taxon>Viridiplantae</taxon>
        <taxon>Chlorophyta</taxon>
        <taxon>Pyramimonadophyceae</taxon>
        <taxon>Pyramimonadales</taxon>
        <taxon>Pyramimonadaceae</taxon>
        <taxon>Cymbomonas</taxon>
    </lineage>
</organism>
<keyword evidence="5" id="KW-1185">Reference proteome</keyword>
<feature type="repeat" description="TPR" evidence="3">
    <location>
        <begin position="153"/>
        <end position="186"/>
    </location>
</feature>
<sequence length="362" mass="40093">MGWFMRKLREQLSEPGSSQGKVKMKLSYQLSTCAVSTVRDSSCRLRGPFKCSSRAAHAFTASQAHNTCREPSDAPLTAAWPTPLARRNLLFSGLAGLALPGPSAASECRAGYDMRKALSSIRSDLERGNLDAARLLAEEAAVCSADNEYTLRSQVYTDLGDMYLQSGFVQKAQAAYTTAVGLDGGNARAYYGRARTLESTADWKAAIADYSAVVAIRPDPTTLSNRAYAYEELGDWSAAANDFHEAAELFLQRRQSALSVIMRVQEGLSAYEAGQVTRARAIIEKSVRQRYSSDLRVALAMIYWSSDDYEKAENMWAEACAIEDSTCFKYHDRRWVYGERKWKPKLGSVLEDFLALRPASRS</sequence>
<comment type="caution">
    <text evidence="4">The sequence shown here is derived from an EMBL/GenBank/DDBJ whole genome shotgun (WGS) entry which is preliminary data.</text>
</comment>
<evidence type="ECO:0008006" key="6">
    <source>
        <dbReference type="Google" id="ProtNLM"/>
    </source>
</evidence>
<dbReference type="Proteomes" id="UP001190700">
    <property type="component" value="Unassembled WGS sequence"/>
</dbReference>
<name>A0AAE0KZV6_9CHLO</name>
<dbReference type="SUPFAM" id="SSF48452">
    <property type="entry name" value="TPR-like"/>
    <property type="match status" value="1"/>
</dbReference>
<dbReference type="PANTHER" id="PTHR44858:SF1">
    <property type="entry name" value="UDP-N-ACETYLGLUCOSAMINE--PEPTIDE N-ACETYLGLUCOSAMINYLTRANSFERASE SPINDLY-RELATED"/>
    <property type="match status" value="1"/>
</dbReference>
<dbReference type="PROSITE" id="PS50005">
    <property type="entry name" value="TPR"/>
    <property type="match status" value="1"/>
</dbReference>
<evidence type="ECO:0000256" key="2">
    <source>
        <dbReference type="ARBA" id="ARBA00022803"/>
    </source>
</evidence>
<proteinExistence type="predicted"/>
<dbReference type="EMBL" id="LGRX02012738">
    <property type="protein sequence ID" value="KAK3266928.1"/>
    <property type="molecule type" value="Genomic_DNA"/>
</dbReference>
<dbReference type="SMART" id="SM00028">
    <property type="entry name" value="TPR"/>
    <property type="match status" value="4"/>
</dbReference>
<keyword evidence="1" id="KW-0677">Repeat</keyword>
<evidence type="ECO:0000313" key="5">
    <source>
        <dbReference type="Proteomes" id="UP001190700"/>
    </source>
</evidence>
<dbReference type="AlphaFoldDB" id="A0AAE0KZV6"/>
<evidence type="ECO:0000256" key="3">
    <source>
        <dbReference type="PROSITE-ProRule" id="PRU00339"/>
    </source>
</evidence>
<gene>
    <name evidence="4" type="ORF">CYMTET_24488</name>
</gene>
<dbReference type="GO" id="GO:0046813">
    <property type="term" value="P:receptor-mediated virion attachment to host cell"/>
    <property type="evidence" value="ECO:0007669"/>
    <property type="project" value="TreeGrafter"/>
</dbReference>
<dbReference type="InterPro" id="IPR011990">
    <property type="entry name" value="TPR-like_helical_dom_sf"/>
</dbReference>
<evidence type="ECO:0000313" key="4">
    <source>
        <dbReference type="EMBL" id="KAK3266928.1"/>
    </source>
</evidence>
<dbReference type="Pfam" id="PF13432">
    <property type="entry name" value="TPR_16"/>
    <property type="match status" value="2"/>
</dbReference>
<reference evidence="4 5" key="1">
    <citation type="journal article" date="2015" name="Genome Biol. Evol.">
        <title>Comparative Genomics of a Bacterivorous Green Alga Reveals Evolutionary Causalities and Consequences of Phago-Mixotrophic Mode of Nutrition.</title>
        <authorList>
            <person name="Burns J.A."/>
            <person name="Paasch A."/>
            <person name="Narechania A."/>
            <person name="Kim E."/>
        </authorList>
    </citation>
    <scope>NUCLEOTIDE SEQUENCE [LARGE SCALE GENOMIC DNA]</scope>
    <source>
        <strain evidence="4 5">PLY_AMNH</strain>
    </source>
</reference>
<evidence type="ECO:0000256" key="1">
    <source>
        <dbReference type="ARBA" id="ARBA00022737"/>
    </source>
</evidence>
<keyword evidence="2 3" id="KW-0802">TPR repeat</keyword>
<dbReference type="PANTHER" id="PTHR44858">
    <property type="entry name" value="TETRATRICOPEPTIDE REPEAT PROTEIN 6"/>
    <property type="match status" value="1"/>
</dbReference>
<dbReference type="InterPro" id="IPR019734">
    <property type="entry name" value="TPR_rpt"/>
</dbReference>
<protein>
    <recommendedName>
        <fullName evidence="6">Tetratricopeptide repeat protein</fullName>
    </recommendedName>
</protein>
<dbReference type="Gene3D" id="1.25.40.10">
    <property type="entry name" value="Tetratricopeptide repeat domain"/>
    <property type="match status" value="1"/>
</dbReference>
<accession>A0AAE0KZV6</accession>
<dbReference type="InterPro" id="IPR050498">
    <property type="entry name" value="Ycf3"/>
</dbReference>